<protein>
    <submittedName>
        <fullName evidence="1">Uncharacterized protein</fullName>
    </submittedName>
</protein>
<sequence length="88" mass="9935">MLHAKGHSPHIHKHHSVEFIHVEVDDSLVFRLASQHPGIVEESVYVTVEREITSLRAESPAYPRSAIKTFSLCLTKSFTITASPPRYL</sequence>
<dbReference type="Proteomes" id="UP000197138">
    <property type="component" value="Unassembled WGS sequence"/>
</dbReference>
<comment type="caution">
    <text evidence="1">The sequence shown here is derived from an EMBL/GenBank/DDBJ whole genome shotgun (WGS) entry which is preliminary data.</text>
</comment>
<name>A0A218XAD6_PUNGR</name>
<accession>A0A218XAD6</accession>
<gene>
    <name evidence="1" type="ORF">CDL15_Pgr007697</name>
</gene>
<evidence type="ECO:0000313" key="2">
    <source>
        <dbReference type="Proteomes" id="UP000197138"/>
    </source>
</evidence>
<proteinExistence type="predicted"/>
<organism evidence="1 2">
    <name type="scientific">Punica granatum</name>
    <name type="common">Pomegranate</name>
    <dbReference type="NCBI Taxonomy" id="22663"/>
    <lineage>
        <taxon>Eukaryota</taxon>
        <taxon>Viridiplantae</taxon>
        <taxon>Streptophyta</taxon>
        <taxon>Embryophyta</taxon>
        <taxon>Tracheophyta</taxon>
        <taxon>Spermatophyta</taxon>
        <taxon>Magnoliopsida</taxon>
        <taxon>eudicotyledons</taxon>
        <taxon>Gunneridae</taxon>
        <taxon>Pentapetalae</taxon>
        <taxon>rosids</taxon>
        <taxon>malvids</taxon>
        <taxon>Myrtales</taxon>
        <taxon>Lythraceae</taxon>
        <taxon>Punica</taxon>
    </lineage>
</organism>
<reference evidence="2" key="1">
    <citation type="journal article" date="2017" name="Plant J.">
        <title>The pomegranate (Punica granatum L.) genome and the genomics of punicalagin biosynthesis.</title>
        <authorList>
            <person name="Qin G."/>
            <person name="Xu C."/>
            <person name="Ming R."/>
            <person name="Tang H."/>
            <person name="Guyot R."/>
            <person name="Kramer E.M."/>
            <person name="Hu Y."/>
            <person name="Yi X."/>
            <person name="Qi Y."/>
            <person name="Xu X."/>
            <person name="Gao Z."/>
            <person name="Pan H."/>
            <person name="Jian J."/>
            <person name="Tian Y."/>
            <person name="Yue Z."/>
            <person name="Xu Y."/>
        </authorList>
    </citation>
    <scope>NUCLEOTIDE SEQUENCE [LARGE SCALE GENOMIC DNA]</scope>
    <source>
        <strain evidence="2">cv. Dabenzi</strain>
    </source>
</reference>
<dbReference type="EMBL" id="MTKT01002214">
    <property type="protein sequence ID" value="OWM81659.1"/>
    <property type="molecule type" value="Genomic_DNA"/>
</dbReference>
<evidence type="ECO:0000313" key="1">
    <source>
        <dbReference type="EMBL" id="OWM81659.1"/>
    </source>
</evidence>
<dbReference type="AlphaFoldDB" id="A0A218XAD6"/>